<dbReference type="AlphaFoldDB" id="A0A6G1FD20"/>
<dbReference type="Proteomes" id="UP000479710">
    <property type="component" value="Unassembled WGS sequence"/>
</dbReference>
<gene>
    <name evidence="1" type="ORF">E2562_028840</name>
</gene>
<feature type="non-terminal residue" evidence="1">
    <location>
        <position position="1"/>
    </location>
</feature>
<reference evidence="1 2" key="1">
    <citation type="submission" date="2019-11" db="EMBL/GenBank/DDBJ databases">
        <title>Whole genome sequence of Oryza granulata.</title>
        <authorList>
            <person name="Li W."/>
        </authorList>
    </citation>
    <scope>NUCLEOTIDE SEQUENCE [LARGE SCALE GENOMIC DNA]</scope>
    <source>
        <strain evidence="2">cv. Menghai</strain>
        <tissue evidence="1">Leaf</tissue>
    </source>
</reference>
<name>A0A6G1FD20_9ORYZ</name>
<keyword evidence="2" id="KW-1185">Reference proteome</keyword>
<evidence type="ECO:0000313" key="2">
    <source>
        <dbReference type="Proteomes" id="UP000479710"/>
    </source>
</evidence>
<protein>
    <submittedName>
        <fullName evidence="1">Uncharacterized protein</fullName>
    </submittedName>
</protein>
<organism evidence="1 2">
    <name type="scientific">Oryza meyeriana var. granulata</name>
    <dbReference type="NCBI Taxonomy" id="110450"/>
    <lineage>
        <taxon>Eukaryota</taxon>
        <taxon>Viridiplantae</taxon>
        <taxon>Streptophyta</taxon>
        <taxon>Embryophyta</taxon>
        <taxon>Tracheophyta</taxon>
        <taxon>Spermatophyta</taxon>
        <taxon>Magnoliopsida</taxon>
        <taxon>Liliopsida</taxon>
        <taxon>Poales</taxon>
        <taxon>Poaceae</taxon>
        <taxon>BOP clade</taxon>
        <taxon>Oryzoideae</taxon>
        <taxon>Oryzeae</taxon>
        <taxon>Oryzinae</taxon>
        <taxon>Oryza</taxon>
        <taxon>Oryza meyeriana</taxon>
    </lineage>
</organism>
<evidence type="ECO:0000313" key="1">
    <source>
        <dbReference type="EMBL" id="KAF0934836.1"/>
    </source>
</evidence>
<comment type="caution">
    <text evidence="1">The sequence shown here is derived from an EMBL/GenBank/DDBJ whole genome shotgun (WGS) entry which is preliminary data.</text>
</comment>
<sequence>ELKISSDVKPTMTQTKNNYSVKSWRHNRMRELAAVHQCIDQNTQQEVDKISAGEEDDGSVVANQIKETEKVKQNN</sequence>
<accession>A0A6G1FD20</accession>
<proteinExistence type="predicted"/>
<dbReference type="EMBL" id="SPHZ02000001">
    <property type="protein sequence ID" value="KAF0934836.1"/>
    <property type="molecule type" value="Genomic_DNA"/>
</dbReference>